<dbReference type="EMBL" id="OZ037952">
    <property type="protein sequence ID" value="CAL1717194.1"/>
    <property type="molecule type" value="Genomic_DNA"/>
</dbReference>
<protein>
    <recommendedName>
        <fullName evidence="3">F-box domain-containing protein</fullName>
    </recommendedName>
</protein>
<reference evidence="2" key="1">
    <citation type="submission" date="2024-04" db="EMBL/GenBank/DDBJ databases">
        <authorList>
            <person name="Shaw F."/>
            <person name="Minotto A."/>
        </authorList>
    </citation>
    <scope>NUCLEOTIDE SEQUENCE [LARGE SCALE GENOMIC DNA]</scope>
</reference>
<evidence type="ECO:0000313" key="1">
    <source>
        <dbReference type="EMBL" id="CAL1717194.1"/>
    </source>
</evidence>
<sequence length="497" mass="57134">MLGSDQSIASFKRPQCNLDILCNVMRFLRWKKDLLAMMQTCQSLYRAGVPQLLRMIEVYLLERTTKGPPNLMISFCLFITPDLHLRGSLVHQLKLPEPWDPERYADIIKTFASVVRHLSNLKLFEIDGCESWLHLDDSLLPALSSLQNLKEVRITSRAKQYPNSYNMVQFLQENYSPVEFLNVSLSYDGDRRNPFQLFRNFSSTLQILDFNTATFSVVDVVYPRLKTFLLHLLTIDEIVIEPFLVSLPNLTSLSLGSILGSANGQDINELRRDNIHAQRARKWSQLDIICGEVMALYVLGLQCHVHHLMERGSPLRESSLWMWETVVEDTQPKAITLRVGFCNFDVDDVPLVVPPRARANVTHLQLNLDFNYAEVDIDEAMESTFVLLRSLPLVFLRLGLEWTDFDRQDEVDTDPVPIYINKIDANPEAFVHRIADCVSSLKTFLLTTFVLDSSGTSVWEVSSVDGKVKVEGPRRNHWQVMRSEGMIPLNWFDLQRE</sequence>
<dbReference type="Gene3D" id="3.80.10.10">
    <property type="entry name" value="Ribonuclease Inhibitor"/>
    <property type="match status" value="1"/>
</dbReference>
<organism evidence="1 2">
    <name type="scientific">Somion occarium</name>
    <dbReference type="NCBI Taxonomy" id="3059160"/>
    <lineage>
        <taxon>Eukaryota</taxon>
        <taxon>Fungi</taxon>
        <taxon>Dikarya</taxon>
        <taxon>Basidiomycota</taxon>
        <taxon>Agaricomycotina</taxon>
        <taxon>Agaricomycetes</taxon>
        <taxon>Polyporales</taxon>
        <taxon>Cerrenaceae</taxon>
        <taxon>Somion</taxon>
    </lineage>
</organism>
<keyword evidence="2" id="KW-1185">Reference proteome</keyword>
<evidence type="ECO:0008006" key="3">
    <source>
        <dbReference type="Google" id="ProtNLM"/>
    </source>
</evidence>
<proteinExistence type="predicted"/>
<gene>
    <name evidence="1" type="ORF">GFSPODELE1_LOCUS11093</name>
</gene>
<dbReference type="InterPro" id="IPR032675">
    <property type="entry name" value="LRR_dom_sf"/>
</dbReference>
<evidence type="ECO:0000313" key="2">
    <source>
        <dbReference type="Proteomes" id="UP001497453"/>
    </source>
</evidence>
<dbReference type="Proteomes" id="UP001497453">
    <property type="component" value="Chromosome 9"/>
</dbReference>
<accession>A0ABP1ED73</accession>
<name>A0ABP1ED73_9APHY</name>